<dbReference type="OrthoDB" id="47890at2759"/>
<dbReference type="Pfam" id="PF00560">
    <property type="entry name" value="LRR_1"/>
    <property type="match status" value="1"/>
</dbReference>
<feature type="transmembrane region" description="Helical" evidence="3">
    <location>
        <begin position="376"/>
        <end position="402"/>
    </location>
</feature>
<keyword evidence="3" id="KW-1133">Transmembrane helix</keyword>
<organism evidence="4 5">
    <name type="scientific">Seminavis robusta</name>
    <dbReference type="NCBI Taxonomy" id="568900"/>
    <lineage>
        <taxon>Eukaryota</taxon>
        <taxon>Sar</taxon>
        <taxon>Stramenopiles</taxon>
        <taxon>Ochrophyta</taxon>
        <taxon>Bacillariophyta</taxon>
        <taxon>Bacillariophyceae</taxon>
        <taxon>Bacillariophycidae</taxon>
        <taxon>Naviculales</taxon>
        <taxon>Naviculaceae</taxon>
        <taxon>Seminavis</taxon>
    </lineage>
</organism>
<dbReference type="Gene3D" id="3.80.10.10">
    <property type="entry name" value="Ribonuclease Inhibitor"/>
    <property type="match status" value="2"/>
</dbReference>
<feature type="compositionally biased region" description="Polar residues" evidence="2">
    <location>
        <begin position="221"/>
        <end position="237"/>
    </location>
</feature>
<keyword evidence="3" id="KW-0812">Transmembrane</keyword>
<feature type="region of interest" description="Disordered" evidence="2">
    <location>
        <begin position="69"/>
        <end position="313"/>
    </location>
</feature>
<evidence type="ECO:0000256" key="3">
    <source>
        <dbReference type="SAM" id="Phobius"/>
    </source>
</evidence>
<feature type="region of interest" description="Disordered" evidence="2">
    <location>
        <begin position="1"/>
        <end position="57"/>
    </location>
</feature>
<keyword evidence="3" id="KW-0472">Membrane</keyword>
<feature type="compositionally biased region" description="Basic and acidic residues" evidence="2">
    <location>
        <begin position="19"/>
        <end position="28"/>
    </location>
</feature>
<keyword evidence="5" id="KW-1185">Reference proteome</keyword>
<feature type="compositionally biased region" description="Low complexity" evidence="2">
    <location>
        <begin position="412"/>
        <end position="427"/>
    </location>
</feature>
<dbReference type="FunFam" id="3.80.10.10:FF:000383">
    <property type="entry name" value="Leucine-rich repeat receptor protein kinase EMS1"/>
    <property type="match status" value="1"/>
</dbReference>
<feature type="compositionally biased region" description="Polar residues" evidence="2">
    <location>
        <begin position="158"/>
        <end position="184"/>
    </location>
</feature>
<feature type="compositionally biased region" description="Basic and acidic residues" evidence="2">
    <location>
        <begin position="197"/>
        <end position="207"/>
    </location>
</feature>
<dbReference type="AlphaFoldDB" id="A0A9N8HPF6"/>
<dbReference type="PANTHER" id="PTHR48054">
    <property type="entry name" value="RECEPTOR KINASE-LIKE PROTEIN XA21"/>
    <property type="match status" value="1"/>
</dbReference>
<feature type="compositionally biased region" description="Polar residues" evidence="2">
    <location>
        <begin position="7"/>
        <end position="17"/>
    </location>
</feature>
<evidence type="ECO:0000313" key="4">
    <source>
        <dbReference type="EMBL" id="CAB9522623.1"/>
    </source>
</evidence>
<protein>
    <submittedName>
        <fullName evidence="4">Leucine Rich Repeat</fullName>
    </submittedName>
</protein>
<evidence type="ECO:0000256" key="2">
    <source>
        <dbReference type="SAM" id="MobiDB-lite"/>
    </source>
</evidence>
<dbReference type="PANTHER" id="PTHR48054:SF82">
    <property type="entry name" value="LRR RECEPTOR-LIKE SERINE_THREONINE-PROTEIN KINASE FLS2"/>
    <property type="match status" value="1"/>
</dbReference>
<reference evidence="4" key="1">
    <citation type="submission" date="2020-06" db="EMBL/GenBank/DDBJ databases">
        <authorList>
            <consortium name="Plant Systems Biology data submission"/>
        </authorList>
    </citation>
    <scope>NUCLEOTIDE SEQUENCE</scope>
    <source>
        <strain evidence="4">D6</strain>
    </source>
</reference>
<gene>
    <name evidence="4" type="ORF">SEMRO_1324_G262780.1</name>
</gene>
<dbReference type="SUPFAM" id="SSF52058">
    <property type="entry name" value="L domain-like"/>
    <property type="match status" value="1"/>
</dbReference>
<feature type="compositionally biased region" description="Low complexity" evidence="2">
    <location>
        <begin position="76"/>
        <end position="129"/>
    </location>
</feature>
<feature type="region of interest" description="Disordered" evidence="2">
    <location>
        <begin position="952"/>
        <end position="998"/>
    </location>
</feature>
<name>A0A9N8HPF6_9STRA</name>
<dbReference type="Proteomes" id="UP001153069">
    <property type="component" value="Unassembled WGS sequence"/>
</dbReference>
<sequence>MKRPSSSHRPQGPSTHASPHAEETETPSRIRRPPPRNEVLRTVSADSAASAGRDVMTILQQDDQELAAAKIRAKQENQPSQSIQQQSQSKSIQQSTESQDPTTPQRQRPRTTTSKSPPRNSRSPRNTTSAPPRIHPRNDVLQDNDFAAKQMGRAASEAQYTSRDQATAVNLAFRSSQRDSSQYMENMIQIDDDDDKEETKQEEEPHSKTPPSEQPEEEQPHSNTTPPDNNDAKTTSMEPIPDSSKPGAFRVGTSFAPNNPAVSSDSDNNASWHADSGDEQEPQDGAVNPTTNRNEPVQDESTANHNNDNNSGGDILVEATLVTADADAMDAEKGLVQQDRVVIPEPELVTAERMSDIHPSTQELLSNADNKQGRKWIMAGIGVLLILLILITIASVIVGVGVGRRQKNKNEPTVAPTTSPTATPTAAPTTFFNNVLPTSTQQAIQQNESSAQAQAYQWYLDDLEYQANVTTAANDTDDDPHQFASFVPLQRFALATVYYATGGGESSWSVQTNWLHHDESACNWYTTFFGSICGTGPLFFAGQRRLHNEYNNNNNNLRRRQLQEVVTEPPVPPKTYYNRLSLFTNNLVGTLPPEVALLPYLDVVNLHGNNITGSLPTEMGLLAYVTLFQLFQNQLTGKVPSELGLLPQIKQLNLGFNTLTGTIPSELGQLSNTVESLSVSNNLVAGQLPSELGYLTRCTALYFYRNPSLTGPLPTEVGRMTDLRVFQMNDANWTGRLPSELGQLTGLSEIYLDDNPYLEGTIPASWGNLTALSTLSLHNTDLSGTLPSGLCDLMDAGTLEPISIDCGKVSCPCSNVTCDCLQTTSSSHHQSTSAGGELVTDAPILTEGWPYNETDPYGNELVTEAPIVEIEAPNDGAELVTMPPYAFSNYTNEDSYVVNSNTDDDNESTELVENASIDNMELPDDLTVFPEEYTIETVPPDEDPLSAELVESSEVYNDSPEDELPPELVTFEPPAPTEASSSNPSMQRDANIFDHSKG</sequence>
<feature type="compositionally biased region" description="Polar residues" evidence="2">
    <location>
        <begin position="255"/>
        <end position="271"/>
    </location>
</feature>
<comment type="caution">
    <text evidence="4">The sequence shown here is derived from an EMBL/GenBank/DDBJ whole genome shotgun (WGS) entry which is preliminary data.</text>
</comment>
<evidence type="ECO:0000313" key="5">
    <source>
        <dbReference type="Proteomes" id="UP001153069"/>
    </source>
</evidence>
<feature type="compositionally biased region" description="Polar residues" evidence="2">
    <location>
        <begin position="288"/>
        <end position="312"/>
    </location>
</feature>
<dbReference type="InterPro" id="IPR032675">
    <property type="entry name" value="LRR_dom_sf"/>
</dbReference>
<proteinExistence type="predicted"/>
<accession>A0A9N8HPF6</accession>
<dbReference type="InterPro" id="IPR001611">
    <property type="entry name" value="Leu-rich_rpt"/>
</dbReference>
<feature type="compositionally biased region" description="Polar residues" evidence="2">
    <location>
        <begin position="978"/>
        <end position="988"/>
    </location>
</feature>
<dbReference type="EMBL" id="CAICTM010001322">
    <property type="protein sequence ID" value="CAB9522623.1"/>
    <property type="molecule type" value="Genomic_DNA"/>
</dbReference>
<evidence type="ECO:0000256" key="1">
    <source>
        <dbReference type="ARBA" id="ARBA00022737"/>
    </source>
</evidence>
<dbReference type="InterPro" id="IPR052592">
    <property type="entry name" value="LRR-RLK"/>
</dbReference>
<feature type="region of interest" description="Disordered" evidence="2">
    <location>
        <begin position="407"/>
        <end position="427"/>
    </location>
</feature>
<keyword evidence="1" id="KW-0677">Repeat</keyword>